<dbReference type="PANTHER" id="PTHR23522:SF10">
    <property type="entry name" value="3-PHENYLPROPIONIC ACID TRANSPORTER-RELATED"/>
    <property type="match status" value="1"/>
</dbReference>
<feature type="transmembrane region" description="Helical" evidence="8">
    <location>
        <begin position="199"/>
        <end position="222"/>
    </location>
</feature>
<proteinExistence type="predicted"/>
<evidence type="ECO:0000256" key="4">
    <source>
        <dbReference type="ARBA" id="ARBA00022519"/>
    </source>
</evidence>
<keyword evidence="4" id="KW-0997">Cell inner membrane</keyword>
<organism evidence="10 11">
    <name type="scientific">Fusibacter bizertensis</name>
    <dbReference type="NCBI Taxonomy" id="1488331"/>
    <lineage>
        <taxon>Bacteria</taxon>
        <taxon>Bacillati</taxon>
        <taxon>Bacillota</taxon>
        <taxon>Clostridia</taxon>
        <taxon>Eubacteriales</taxon>
        <taxon>Eubacteriales Family XII. Incertae Sedis</taxon>
        <taxon>Fusibacter</taxon>
    </lineage>
</organism>
<name>A0ABT6NBX0_9FIRM</name>
<feature type="transmembrane region" description="Helical" evidence="8">
    <location>
        <begin position="131"/>
        <end position="149"/>
    </location>
</feature>
<feature type="transmembrane region" description="Helical" evidence="8">
    <location>
        <begin position="234"/>
        <end position="252"/>
    </location>
</feature>
<feature type="domain" description="Major facilitator superfamily (MFS) profile" evidence="9">
    <location>
        <begin position="1"/>
        <end position="377"/>
    </location>
</feature>
<evidence type="ECO:0000256" key="8">
    <source>
        <dbReference type="SAM" id="Phobius"/>
    </source>
</evidence>
<protein>
    <submittedName>
        <fullName evidence="10">MFS transporter</fullName>
    </submittedName>
</protein>
<evidence type="ECO:0000256" key="6">
    <source>
        <dbReference type="ARBA" id="ARBA00022989"/>
    </source>
</evidence>
<reference evidence="10 11" key="1">
    <citation type="submission" date="2023-04" db="EMBL/GenBank/DDBJ databases">
        <title>Fusibacter bizertensis strain WBS, isolated from littoral bottom sediments of the Arctic seas - biochemical and genomic analysis.</title>
        <authorList>
            <person name="Brioukhanov A.L."/>
        </authorList>
    </citation>
    <scope>NUCLEOTIDE SEQUENCE [LARGE SCALE GENOMIC DNA]</scope>
    <source>
        <strain evidence="10 11">WBS</strain>
    </source>
</reference>
<feature type="transmembrane region" description="Helical" evidence="8">
    <location>
        <begin position="93"/>
        <end position="110"/>
    </location>
</feature>
<sequence>MRRFNVFYFVLFFTWSSAYTLITLYLNEIVGLSLSTIGLIMSVLPLISLVFQPIWGALSDFTGKRKRVLQLLIIVNAIIAGIITLFTNSYVVVVIYFMYQIFLCGQNPLVDSMAIQYVNNNPQSSFGYIRVWGSVGYAIGAFVVAAIANKLGLVWLFYIASVGYMISFILTRGIKETQIVHLKSHFEADLKALFREKKYLFVLLYGFLMIGSFFGADQYLGLYIRSNSIDLSKLGLLTFVSVCVEVPLIFNSRRLIQKFGVTRLMIFMNSVSIARMFLLSFSSTFVLFAVAGVMRGLTVGIFVPLFVELICEITPKAIVTSAIAIYSAVSSGVANFIFTLLGGFIADIWGYDKLFMSYGLLMLLPLLLVIKMHRTIPHTTQNRIS</sequence>
<keyword evidence="6 8" id="KW-1133">Transmembrane helix</keyword>
<dbReference type="PANTHER" id="PTHR23522">
    <property type="entry name" value="BLL5896 PROTEIN"/>
    <property type="match status" value="1"/>
</dbReference>
<evidence type="ECO:0000259" key="9">
    <source>
        <dbReference type="PROSITE" id="PS50850"/>
    </source>
</evidence>
<feature type="transmembrane region" description="Helical" evidence="8">
    <location>
        <begin position="32"/>
        <end position="56"/>
    </location>
</feature>
<evidence type="ECO:0000256" key="2">
    <source>
        <dbReference type="ARBA" id="ARBA00022448"/>
    </source>
</evidence>
<dbReference type="InterPro" id="IPR020846">
    <property type="entry name" value="MFS_dom"/>
</dbReference>
<evidence type="ECO:0000256" key="3">
    <source>
        <dbReference type="ARBA" id="ARBA00022475"/>
    </source>
</evidence>
<evidence type="ECO:0000313" key="11">
    <source>
        <dbReference type="Proteomes" id="UP001158045"/>
    </source>
</evidence>
<evidence type="ECO:0000313" key="10">
    <source>
        <dbReference type="EMBL" id="MDH8677891.1"/>
    </source>
</evidence>
<comment type="subcellular location">
    <subcellularLocation>
        <location evidence="1">Cell inner membrane</location>
        <topology evidence="1">Multi-pass membrane protein</topology>
    </subcellularLocation>
</comment>
<feature type="transmembrane region" description="Helical" evidence="8">
    <location>
        <begin position="323"/>
        <end position="349"/>
    </location>
</feature>
<dbReference type="InterPro" id="IPR036259">
    <property type="entry name" value="MFS_trans_sf"/>
</dbReference>
<dbReference type="EMBL" id="JARYZI010000004">
    <property type="protein sequence ID" value="MDH8677891.1"/>
    <property type="molecule type" value="Genomic_DNA"/>
</dbReference>
<dbReference type="Proteomes" id="UP001158045">
    <property type="component" value="Unassembled WGS sequence"/>
</dbReference>
<dbReference type="Gene3D" id="1.20.1250.20">
    <property type="entry name" value="MFS general substrate transporter like domains"/>
    <property type="match status" value="2"/>
</dbReference>
<dbReference type="Pfam" id="PF12832">
    <property type="entry name" value="MFS_1_like"/>
    <property type="match status" value="1"/>
</dbReference>
<dbReference type="RefSeq" id="WP_281093719.1">
    <property type="nucleotide sequence ID" value="NZ_JARYZI010000004.1"/>
</dbReference>
<feature type="transmembrane region" description="Helical" evidence="8">
    <location>
        <begin position="287"/>
        <end position="311"/>
    </location>
</feature>
<keyword evidence="5 8" id="KW-0812">Transmembrane</keyword>
<evidence type="ECO:0000256" key="7">
    <source>
        <dbReference type="ARBA" id="ARBA00023136"/>
    </source>
</evidence>
<feature type="transmembrane region" description="Helical" evidence="8">
    <location>
        <begin position="155"/>
        <end position="174"/>
    </location>
</feature>
<evidence type="ECO:0000256" key="1">
    <source>
        <dbReference type="ARBA" id="ARBA00004429"/>
    </source>
</evidence>
<keyword evidence="11" id="KW-1185">Reference proteome</keyword>
<accession>A0ABT6NBX0</accession>
<feature type="transmembrane region" description="Helical" evidence="8">
    <location>
        <begin position="7"/>
        <end position="26"/>
    </location>
</feature>
<keyword evidence="3" id="KW-1003">Cell membrane</keyword>
<feature type="transmembrane region" description="Helical" evidence="8">
    <location>
        <begin position="355"/>
        <end position="373"/>
    </location>
</feature>
<feature type="transmembrane region" description="Helical" evidence="8">
    <location>
        <begin position="264"/>
        <end position="281"/>
    </location>
</feature>
<dbReference type="SUPFAM" id="SSF103473">
    <property type="entry name" value="MFS general substrate transporter"/>
    <property type="match status" value="1"/>
</dbReference>
<feature type="transmembrane region" description="Helical" evidence="8">
    <location>
        <begin position="68"/>
        <end position="87"/>
    </location>
</feature>
<dbReference type="InterPro" id="IPR024989">
    <property type="entry name" value="MFS_assoc_dom"/>
</dbReference>
<keyword evidence="7 8" id="KW-0472">Membrane</keyword>
<dbReference type="PROSITE" id="PS50850">
    <property type="entry name" value="MFS"/>
    <property type="match status" value="1"/>
</dbReference>
<gene>
    <name evidence="10" type="ORF">QE109_07015</name>
</gene>
<evidence type="ECO:0000256" key="5">
    <source>
        <dbReference type="ARBA" id="ARBA00022692"/>
    </source>
</evidence>
<keyword evidence="2" id="KW-0813">Transport</keyword>
<comment type="caution">
    <text evidence="10">The sequence shown here is derived from an EMBL/GenBank/DDBJ whole genome shotgun (WGS) entry which is preliminary data.</text>
</comment>